<accession>A0ACC2W0V8</accession>
<comment type="caution">
    <text evidence="1">The sequence shown here is derived from an EMBL/GenBank/DDBJ whole genome shotgun (WGS) entry which is preliminary data.</text>
</comment>
<proteinExistence type="predicted"/>
<evidence type="ECO:0000313" key="2">
    <source>
        <dbReference type="Proteomes" id="UP001241377"/>
    </source>
</evidence>
<gene>
    <name evidence="1" type="ORF">QFC19_003739</name>
</gene>
<organism evidence="1 2">
    <name type="scientific">Naganishia cerealis</name>
    <dbReference type="NCBI Taxonomy" id="610337"/>
    <lineage>
        <taxon>Eukaryota</taxon>
        <taxon>Fungi</taxon>
        <taxon>Dikarya</taxon>
        <taxon>Basidiomycota</taxon>
        <taxon>Agaricomycotina</taxon>
        <taxon>Tremellomycetes</taxon>
        <taxon>Filobasidiales</taxon>
        <taxon>Filobasidiaceae</taxon>
        <taxon>Naganishia</taxon>
    </lineage>
</organism>
<evidence type="ECO:0000313" key="1">
    <source>
        <dbReference type="EMBL" id="KAJ9104944.1"/>
    </source>
</evidence>
<keyword evidence="2" id="KW-1185">Reference proteome</keyword>
<protein>
    <submittedName>
        <fullName evidence="1">Uncharacterized protein</fullName>
    </submittedName>
</protein>
<name>A0ACC2W0V8_9TREE</name>
<reference evidence="1" key="1">
    <citation type="submission" date="2023-04" db="EMBL/GenBank/DDBJ databases">
        <title>Draft Genome sequencing of Naganishia species isolated from polar environments using Oxford Nanopore Technology.</title>
        <authorList>
            <person name="Leo P."/>
            <person name="Venkateswaran K."/>
        </authorList>
    </citation>
    <scope>NUCLEOTIDE SEQUENCE</scope>
    <source>
        <strain evidence="1">MNA-CCFEE 5261</strain>
    </source>
</reference>
<sequence length="588" mass="65652">MPVDIPSLGQQAMTPNLDHHPRSPSETSSDSGKKEPFVDIKEASYPSSEDGGEKTRILEAPPPLADRSAADPATGFGDAVLRLLKLRKKRAGVDLDSIATQESVFDTDQGVFYHPKPNYENYAAFDPLFRWTWREETQVRRKIDLKIFLWVLVMFMALDIDRYNLANATADNFLGDLGLTQADYNLGNTLSKVGFLAAELPSQLISKRLGPDRWIPIQMLGFSTVAACQFWLSGRKSFLATRLVLTATESFSFLDTDVSFAPSSRHDRFLIAFLQGGFIPDMILYLSYFYTKNELPIRLGFFYVINYAAVILTGFLGVGILEMRGVGGRAGWRYMFLIEGLFTLAIGIASFFLMPANPSATKTRFRPKGYFTDNEVKIIVNRVLRDDCTKSSMHNRQALPIRTIFKCIGDYDMVPMYLIGILFGIGSYPVQQYFQLSMKQLGFTTLQSNLLSIPNAAISIVNLLIITVVSELVDNRAFVCMAENLWMLPNYIALLTLPNPISGWTYFAVSTVLLGFPYVHAIQVSWCSRNAGSVENRTVSASLYNMAVQASAVIGANLYQASDKPRYYKANKAIVGVICFNLVSIVKE</sequence>
<dbReference type="EMBL" id="JASBWR010000037">
    <property type="protein sequence ID" value="KAJ9104944.1"/>
    <property type="molecule type" value="Genomic_DNA"/>
</dbReference>
<dbReference type="Proteomes" id="UP001241377">
    <property type="component" value="Unassembled WGS sequence"/>
</dbReference>